<gene>
    <name evidence="1" type="ORF">MLD38_016085</name>
</gene>
<protein>
    <submittedName>
        <fullName evidence="1">Uncharacterized protein</fullName>
    </submittedName>
</protein>
<name>A0ACB9RHJ9_9MYRT</name>
<sequence>MLFLESPSLGSSIPMGDSTSFRVQCLLLISGYEISRAGSECAPDNQPQLYIMSWNNHFFILRVEKDAYHVIDALGERLFKGCNQAYILKFDDSAVISRVQDATQPPDDKATVEAKSPQPEQDGTKDESSADTRVLVPYPYVTDEDSQNDEEEEEKVVIRGKDSRKSTSRTSWQPFLLSYC</sequence>
<keyword evidence="2" id="KW-1185">Reference proteome</keyword>
<evidence type="ECO:0000313" key="1">
    <source>
        <dbReference type="EMBL" id="KAI4378631.1"/>
    </source>
</evidence>
<reference evidence="2" key="1">
    <citation type="journal article" date="2023" name="Front. Plant Sci.">
        <title>Chromosomal-level genome assembly of Melastoma candidum provides insights into trichome evolution.</title>
        <authorList>
            <person name="Zhong Y."/>
            <person name="Wu W."/>
            <person name="Sun C."/>
            <person name="Zou P."/>
            <person name="Liu Y."/>
            <person name="Dai S."/>
            <person name="Zhou R."/>
        </authorList>
    </citation>
    <scope>NUCLEOTIDE SEQUENCE [LARGE SCALE GENOMIC DNA]</scope>
</reference>
<proteinExistence type="predicted"/>
<organism evidence="1 2">
    <name type="scientific">Melastoma candidum</name>
    <dbReference type="NCBI Taxonomy" id="119954"/>
    <lineage>
        <taxon>Eukaryota</taxon>
        <taxon>Viridiplantae</taxon>
        <taxon>Streptophyta</taxon>
        <taxon>Embryophyta</taxon>
        <taxon>Tracheophyta</taxon>
        <taxon>Spermatophyta</taxon>
        <taxon>Magnoliopsida</taxon>
        <taxon>eudicotyledons</taxon>
        <taxon>Gunneridae</taxon>
        <taxon>Pentapetalae</taxon>
        <taxon>rosids</taxon>
        <taxon>malvids</taxon>
        <taxon>Myrtales</taxon>
        <taxon>Melastomataceae</taxon>
        <taxon>Melastomatoideae</taxon>
        <taxon>Melastomateae</taxon>
        <taxon>Melastoma</taxon>
    </lineage>
</organism>
<dbReference type="EMBL" id="CM042883">
    <property type="protein sequence ID" value="KAI4378631.1"/>
    <property type="molecule type" value="Genomic_DNA"/>
</dbReference>
<evidence type="ECO:0000313" key="2">
    <source>
        <dbReference type="Proteomes" id="UP001057402"/>
    </source>
</evidence>
<comment type="caution">
    <text evidence="1">The sequence shown here is derived from an EMBL/GenBank/DDBJ whole genome shotgun (WGS) entry which is preliminary data.</text>
</comment>
<accession>A0ACB9RHJ9</accession>
<dbReference type="Proteomes" id="UP001057402">
    <property type="component" value="Chromosome 4"/>
</dbReference>